<evidence type="ECO:0000259" key="1">
    <source>
        <dbReference type="Pfam" id="PF13451"/>
    </source>
</evidence>
<dbReference type="Proteomes" id="UP000177614">
    <property type="component" value="Unassembled WGS sequence"/>
</dbReference>
<dbReference type="AlphaFoldDB" id="A0A1F4XJK8"/>
<dbReference type="InterPro" id="IPR025306">
    <property type="entry name" value="Zn-bnd_dom_prob"/>
</dbReference>
<feature type="domain" description="Probable zinc-binding" evidence="1">
    <location>
        <begin position="8"/>
        <end position="56"/>
    </location>
</feature>
<reference evidence="2 3" key="1">
    <citation type="journal article" date="2016" name="Nat. Commun.">
        <title>Thousands of microbial genomes shed light on interconnected biogeochemical processes in an aquifer system.</title>
        <authorList>
            <person name="Anantharaman K."/>
            <person name="Brown C.T."/>
            <person name="Hug L.A."/>
            <person name="Sharon I."/>
            <person name="Castelle C.J."/>
            <person name="Probst A.J."/>
            <person name="Thomas B.C."/>
            <person name="Singh A."/>
            <person name="Wilkins M.J."/>
            <person name="Karaoz U."/>
            <person name="Brodie E.L."/>
            <person name="Williams K.H."/>
            <person name="Hubbard S.S."/>
            <person name="Banfield J.F."/>
        </authorList>
    </citation>
    <scope>NUCLEOTIDE SEQUENCE [LARGE SCALE GENOMIC DNA]</scope>
</reference>
<comment type="caution">
    <text evidence="2">The sequence shown here is derived from an EMBL/GenBank/DDBJ whole genome shotgun (WGS) entry which is preliminary data.</text>
</comment>
<accession>A0A1F4XJK8</accession>
<proteinExistence type="predicted"/>
<protein>
    <recommendedName>
        <fullName evidence="1">Probable zinc-binding domain-containing protein</fullName>
    </recommendedName>
</protein>
<evidence type="ECO:0000313" key="2">
    <source>
        <dbReference type="EMBL" id="OGC81892.1"/>
    </source>
</evidence>
<dbReference type="Pfam" id="PF13451">
    <property type="entry name" value="zf_Tbcl"/>
    <property type="match status" value="1"/>
</dbReference>
<sequence>MPEALSKTCNQCSETFTITAQEQDFFQKIAPTFGDERFDIPLPTSCPRCRRKRRHAFRNERNLYQRKCDLCLKDIVSIYHEKKTFPVYCPDCWWSDKWDPMSYGRNFDFSRTFFEQFAELFHEVPKLALIKANDENSEYNNSVGGLKNCYLTFDGGMSQDCYYGQTFDTIRDCVDFLSLQDSELCYECNDCKNCYHLFYSQFSQNCRDSYFLRDCIGCKNCFGCTNLRQKEYCIFNEQFSKEEYEKRIAAFDLASFANLKKVTDQVRKFWQSQSYPAVRGIGNENSTGNNINHCSNAILCFNCKDLQDCGYCTIVIVNGKDCYDLDKWGRDTELVYNSASSGDGAHNIIAGYYCAFGASNMCHSAYCWQNCHDLFGCVGFHNKNSFSILNKQYSKEEYMKLVPQIIRHMQKTNEWTQFFPPSLSAFGYNESVAQEEFPLTKEEALAQNWQRDDYVAPDPPHSDVLEQASLPDRIKDVDESILKKALRCESSGKLYRIVAPELAFYRRFDIPLPRRHPDIRHLDRRVLSTVQQLFESTCSKCGTALQTVYPSSEKKLVYCAKHYEEAVA</sequence>
<gene>
    <name evidence="2" type="ORF">A2V81_04325</name>
</gene>
<organism evidence="2 3">
    <name type="scientific">Candidatus Abawacabacteria bacterium RBG_16_42_10</name>
    <dbReference type="NCBI Taxonomy" id="1817814"/>
    <lineage>
        <taxon>Bacteria</taxon>
        <taxon>Candidatus Abawacaibacteriota</taxon>
    </lineage>
</organism>
<evidence type="ECO:0000313" key="3">
    <source>
        <dbReference type="Proteomes" id="UP000177614"/>
    </source>
</evidence>
<name>A0A1F4XJK8_9BACT</name>
<dbReference type="EMBL" id="MEWR01000015">
    <property type="protein sequence ID" value="OGC81892.1"/>
    <property type="molecule type" value="Genomic_DNA"/>
</dbReference>
<dbReference type="STRING" id="1817814.A2V81_04325"/>